<evidence type="ECO:0008006" key="3">
    <source>
        <dbReference type="Google" id="ProtNLM"/>
    </source>
</evidence>
<sequence>MIQSILASVLLFIASLFNTVGLPDLATSSQSLSYRVNEPVLIEEHTAETVKPTQAQIASIKQGSWKDDSHPDLLTLSLGGGIKWACNHGMAEVSETPEGFFLHPVSATEMNCAAFNVEITTAKFIGRSIEVQVAVDAGDTPEAIYLVKDGKSITLVR</sequence>
<dbReference type="Proteomes" id="UP000198929">
    <property type="component" value="Unassembled WGS sequence"/>
</dbReference>
<dbReference type="RefSeq" id="WP_092260947.1">
    <property type="nucleotide sequence ID" value="NZ_CP047199.1"/>
</dbReference>
<organism evidence="1 2">
    <name type="scientific">Corynebacterium cystitidis DSM 20524</name>
    <dbReference type="NCBI Taxonomy" id="1121357"/>
    <lineage>
        <taxon>Bacteria</taxon>
        <taxon>Bacillati</taxon>
        <taxon>Actinomycetota</taxon>
        <taxon>Actinomycetes</taxon>
        <taxon>Mycobacteriales</taxon>
        <taxon>Corynebacteriaceae</taxon>
        <taxon>Corynebacterium</taxon>
    </lineage>
</organism>
<accession>A0A1H9WDD6</accession>
<name>A0A1H9WDD6_9CORY</name>
<evidence type="ECO:0000313" key="1">
    <source>
        <dbReference type="EMBL" id="SES31938.1"/>
    </source>
</evidence>
<evidence type="ECO:0000313" key="2">
    <source>
        <dbReference type="Proteomes" id="UP000198929"/>
    </source>
</evidence>
<dbReference type="EMBL" id="FOGQ01000020">
    <property type="protein sequence ID" value="SES31938.1"/>
    <property type="molecule type" value="Genomic_DNA"/>
</dbReference>
<reference evidence="2" key="1">
    <citation type="submission" date="2016-10" db="EMBL/GenBank/DDBJ databases">
        <authorList>
            <person name="Varghese N."/>
            <person name="Submissions S."/>
        </authorList>
    </citation>
    <scope>NUCLEOTIDE SEQUENCE [LARGE SCALE GENOMIC DNA]</scope>
    <source>
        <strain evidence="2">DSM 20524</strain>
    </source>
</reference>
<proteinExistence type="predicted"/>
<keyword evidence="2" id="KW-1185">Reference proteome</keyword>
<gene>
    <name evidence="1" type="ORF">SAMN05661109_02683</name>
</gene>
<dbReference type="AlphaFoldDB" id="A0A1H9WDD6"/>
<protein>
    <recommendedName>
        <fullName evidence="3">META domain-containing protein</fullName>
    </recommendedName>
</protein>